<sequence length="51" mass="5477">GILPSRNTPFKEYSRHAVSAPGTVNIDIKTQSEGLIFEYGGSRTGLGPENN</sequence>
<evidence type="ECO:0000313" key="1">
    <source>
        <dbReference type="EMBL" id="JAC67647.1"/>
    </source>
</evidence>
<protein>
    <submittedName>
        <fullName evidence="1">Uncharacterized protein</fullName>
    </submittedName>
</protein>
<organism evidence="1">
    <name type="scientific">Tetraselmis sp. GSL018</name>
    <dbReference type="NCBI Taxonomy" id="582737"/>
    <lineage>
        <taxon>Eukaryota</taxon>
        <taxon>Viridiplantae</taxon>
        <taxon>Chlorophyta</taxon>
        <taxon>core chlorophytes</taxon>
        <taxon>Chlorodendrophyceae</taxon>
        <taxon>Chlorodendrales</taxon>
        <taxon>Chlorodendraceae</taxon>
        <taxon>Tetraselmis</taxon>
    </lineage>
</organism>
<name>A0A061R437_9CHLO</name>
<accession>A0A061R437</accession>
<feature type="non-terminal residue" evidence="1">
    <location>
        <position position="1"/>
    </location>
</feature>
<dbReference type="AlphaFoldDB" id="A0A061R437"/>
<dbReference type="EMBL" id="GBEZ01018832">
    <property type="protein sequence ID" value="JAC67647.1"/>
    <property type="molecule type" value="Transcribed_RNA"/>
</dbReference>
<proteinExistence type="predicted"/>
<gene>
    <name evidence="1" type="ORF">TSPGSL018_10608</name>
</gene>
<reference evidence="1" key="1">
    <citation type="submission" date="2014-05" db="EMBL/GenBank/DDBJ databases">
        <title>The transcriptome of the halophilic microalga Tetraselmis sp. GSL018 isolated from the Great Salt Lake, Utah.</title>
        <authorList>
            <person name="Jinkerson R.E."/>
            <person name="D'Adamo S."/>
            <person name="Posewitz M.C."/>
        </authorList>
    </citation>
    <scope>NUCLEOTIDE SEQUENCE</scope>
    <source>
        <strain evidence="1">GSL018</strain>
    </source>
</reference>